<gene>
    <name evidence="1" type="ORF">A2563_02580</name>
</gene>
<dbReference type="Proteomes" id="UP000176634">
    <property type="component" value="Unassembled WGS sequence"/>
</dbReference>
<proteinExistence type="predicted"/>
<sequence length="88" mass="9903">MYMGDRPVAAPLTCPPQVLVLEESDFPRDGISSLLLRARESSVVGRFGKIFWVIPPDDPNHVLKFDELELRKWLVSLNDAAHATKENS</sequence>
<accession>A0A1F6P927</accession>
<name>A0A1F6P927_9BACT</name>
<dbReference type="STRING" id="1798705.A2563_02580"/>
<reference evidence="1 2" key="1">
    <citation type="journal article" date="2016" name="Nat. Commun.">
        <title>Thousands of microbial genomes shed light on interconnected biogeochemical processes in an aquifer system.</title>
        <authorList>
            <person name="Anantharaman K."/>
            <person name="Brown C.T."/>
            <person name="Hug L.A."/>
            <person name="Sharon I."/>
            <person name="Castelle C.J."/>
            <person name="Probst A.J."/>
            <person name="Thomas B.C."/>
            <person name="Singh A."/>
            <person name="Wilkins M.J."/>
            <person name="Karaoz U."/>
            <person name="Brodie E.L."/>
            <person name="Williams K.H."/>
            <person name="Hubbard S.S."/>
            <person name="Banfield J.F."/>
        </authorList>
    </citation>
    <scope>NUCLEOTIDE SEQUENCE [LARGE SCALE GENOMIC DNA]</scope>
</reference>
<evidence type="ECO:0000313" key="2">
    <source>
        <dbReference type="Proteomes" id="UP000176634"/>
    </source>
</evidence>
<comment type="caution">
    <text evidence="1">The sequence shown here is derived from an EMBL/GenBank/DDBJ whole genome shotgun (WGS) entry which is preliminary data.</text>
</comment>
<evidence type="ECO:0000313" key="1">
    <source>
        <dbReference type="EMBL" id="OGH92540.1"/>
    </source>
</evidence>
<protein>
    <submittedName>
        <fullName evidence="1">Uncharacterized protein</fullName>
    </submittedName>
</protein>
<organism evidence="1 2">
    <name type="scientific">Candidatus Magasanikbacteria bacterium RIFOXYD1_FULL_40_23</name>
    <dbReference type="NCBI Taxonomy" id="1798705"/>
    <lineage>
        <taxon>Bacteria</taxon>
        <taxon>Candidatus Magasanikiibacteriota</taxon>
    </lineage>
</organism>
<dbReference type="AlphaFoldDB" id="A0A1F6P927"/>
<dbReference type="EMBL" id="MFRA01000005">
    <property type="protein sequence ID" value="OGH92540.1"/>
    <property type="molecule type" value="Genomic_DNA"/>
</dbReference>